<evidence type="ECO:0000256" key="1">
    <source>
        <dbReference type="SAM" id="MobiDB-lite"/>
    </source>
</evidence>
<feature type="region of interest" description="Disordered" evidence="1">
    <location>
        <begin position="1"/>
        <end position="73"/>
    </location>
</feature>
<organism evidence="2">
    <name type="scientific">Arion vulgaris</name>
    <dbReference type="NCBI Taxonomy" id="1028688"/>
    <lineage>
        <taxon>Eukaryota</taxon>
        <taxon>Metazoa</taxon>
        <taxon>Spiralia</taxon>
        <taxon>Lophotrochozoa</taxon>
        <taxon>Mollusca</taxon>
        <taxon>Gastropoda</taxon>
        <taxon>Heterobranchia</taxon>
        <taxon>Euthyneura</taxon>
        <taxon>Panpulmonata</taxon>
        <taxon>Eupulmonata</taxon>
        <taxon>Stylommatophora</taxon>
        <taxon>Helicina</taxon>
        <taxon>Arionoidea</taxon>
        <taxon>Arionidae</taxon>
        <taxon>Arion</taxon>
    </lineage>
</organism>
<evidence type="ECO:0000313" key="2">
    <source>
        <dbReference type="EMBL" id="CEK51395.1"/>
    </source>
</evidence>
<gene>
    <name evidence="2" type="primary">ORF13303</name>
</gene>
<accession>A0A0B6Y7E1</accession>
<reference evidence="2" key="1">
    <citation type="submission" date="2014-12" db="EMBL/GenBank/DDBJ databases">
        <title>Insight into the proteome of Arion vulgaris.</title>
        <authorList>
            <person name="Aradska J."/>
            <person name="Bulat T."/>
            <person name="Smidak R."/>
            <person name="Sarate P."/>
            <person name="Gangsoo J."/>
            <person name="Sialana F."/>
            <person name="Bilban M."/>
            <person name="Lubec G."/>
        </authorList>
    </citation>
    <scope>NUCLEOTIDE SEQUENCE</scope>
    <source>
        <tissue evidence="2">Skin</tissue>
    </source>
</reference>
<feature type="non-terminal residue" evidence="2">
    <location>
        <position position="73"/>
    </location>
</feature>
<dbReference type="EMBL" id="HACG01004530">
    <property type="protein sequence ID" value="CEK51395.1"/>
    <property type="molecule type" value="Transcribed_RNA"/>
</dbReference>
<protein>
    <submittedName>
        <fullName evidence="2">Uncharacterized protein</fullName>
    </submittedName>
</protein>
<sequence>PSYGPPPSPHNPPGLGFENLTIGGAAPPPYTSASNQYRPPSPYPQGPHYSPHSPGPSPGAYGPPPGTYGPHPG</sequence>
<feature type="compositionally biased region" description="Pro residues" evidence="1">
    <location>
        <begin position="53"/>
        <end position="73"/>
    </location>
</feature>
<dbReference type="AlphaFoldDB" id="A0A0B6Y7E1"/>
<proteinExistence type="predicted"/>
<feature type="compositionally biased region" description="Pro residues" evidence="1">
    <location>
        <begin position="1"/>
        <end position="12"/>
    </location>
</feature>
<feature type="non-terminal residue" evidence="2">
    <location>
        <position position="1"/>
    </location>
</feature>
<name>A0A0B6Y7E1_9EUPU</name>